<feature type="compositionally biased region" description="Low complexity" evidence="1">
    <location>
        <begin position="95"/>
        <end position="108"/>
    </location>
</feature>
<proteinExistence type="predicted"/>
<protein>
    <submittedName>
        <fullName evidence="3">Uncharacterized protein</fullName>
    </submittedName>
</protein>
<dbReference type="EMBL" id="CZKA01000015">
    <property type="protein sequence ID" value="CUR54915.1"/>
    <property type="molecule type" value="Genomic_DNA"/>
</dbReference>
<evidence type="ECO:0000256" key="1">
    <source>
        <dbReference type="SAM" id="MobiDB-lite"/>
    </source>
</evidence>
<keyword evidence="2" id="KW-0472">Membrane</keyword>
<evidence type="ECO:0000313" key="3">
    <source>
        <dbReference type="EMBL" id="CUR54915.1"/>
    </source>
</evidence>
<evidence type="ECO:0000256" key="2">
    <source>
        <dbReference type="SAM" id="Phobius"/>
    </source>
</evidence>
<feature type="region of interest" description="Disordered" evidence="1">
    <location>
        <begin position="63"/>
        <end position="120"/>
    </location>
</feature>
<dbReference type="AlphaFoldDB" id="A0A2P2BYU1"/>
<keyword evidence="2" id="KW-1133">Transmembrane helix</keyword>
<reference evidence="3" key="1">
    <citation type="submission" date="2015-08" db="EMBL/GenBank/DDBJ databases">
        <authorList>
            <person name="Babu N.S."/>
            <person name="Beckwith C.J."/>
            <person name="Beseler K.G."/>
            <person name="Brison A."/>
            <person name="Carone J.V."/>
            <person name="Caskin T.P."/>
            <person name="Diamond M."/>
            <person name="Durham M.E."/>
            <person name="Foxe J.M."/>
            <person name="Go M."/>
            <person name="Henderson B.A."/>
            <person name="Jones I.B."/>
            <person name="McGettigan J.A."/>
            <person name="Micheletti S.J."/>
            <person name="Nasrallah M.E."/>
            <person name="Ortiz D."/>
            <person name="Piller C.R."/>
            <person name="Privatt S.R."/>
            <person name="Schneider S.L."/>
            <person name="Sharp S."/>
            <person name="Smith T.C."/>
            <person name="Stanton J.D."/>
            <person name="Ullery H.E."/>
            <person name="Wilson R.J."/>
            <person name="Serrano M.G."/>
            <person name="Buck G."/>
            <person name="Lee V."/>
            <person name="Wang Y."/>
            <person name="Carvalho R."/>
            <person name="Voegtly L."/>
            <person name="Shi R."/>
            <person name="Duckworth R."/>
            <person name="Johnson A."/>
            <person name="Loviza R."/>
            <person name="Walstead R."/>
            <person name="Shah Z."/>
            <person name="Kiflezghi M."/>
            <person name="Wade K."/>
            <person name="Ball S.L."/>
            <person name="Bradley K.W."/>
            <person name="Asai D.J."/>
            <person name="Bowman C.A."/>
            <person name="Russell D.A."/>
            <person name="Pope W.H."/>
            <person name="Jacobs-Sera D."/>
            <person name="Hendrix R.W."/>
            <person name="Hatfull G.F."/>
        </authorList>
    </citation>
    <scope>NUCLEOTIDE SEQUENCE</scope>
</reference>
<feature type="transmembrane region" description="Helical" evidence="2">
    <location>
        <begin position="40"/>
        <end position="61"/>
    </location>
</feature>
<organism evidence="3">
    <name type="scientific">metagenome</name>
    <dbReference type="NCBI Taxonomy" id="256318"/>
    <lineage>
        <taxon>unclassified sequences</taxon>
        <taxon>metagenomes</taxon>
    </lineage>
</organism>
<feature type="compositionally biased region" description="Low complexity" evidence="1">
    <location>
        <begin position="78"/>
        <end position="88"/>
    </location>
</feature>
<accession>A0A2P2BYU1</accession>
<sequence>MTDLQPPSARDLDPEVRARLRTALLARADQPSATRGARGWLVPLASGAAVVAIVVAGAVGLSQRGDDAATPAQPLGSGTADDPTPGDPTADDTAVDSPTPSESESASPVDSPTPQAGAQACAREVRGPINGGPGVRGASELSSIPYDDGTTYLFGNDVSWVVCDDFATADGGPPTLIGNVRFDAAPSKSTFAISMNFVPGAGGELRSQYFAGGPLIEGVTSISYAFPGGGGQEAVMNDTMWAMVHLPRSGPMASGRIPSDPIVVTVTRDDGATNTFELEPPQDWCAQLNHGC</sequence>
<gene>
    <name evidence="3" type="ORF">NOCA2220106</name>
</gene>
<keyword evidence="2" id="KW-0812">Transmembrane</keyword>
<name>A0A2P2BYU1_9ZZZZ</name>